<feature type="binding site" evidence="1">
    <location>
        <position position="51"/>
    </location>
    <ligand>
        <name>Mg(2+)</name>
        <dbReference type="ChEBI" id="CHEBI:18420"/>
        <label>1</label>
    </ligand>
</feature>
<keyword evidence="3" id="KW-1185">Reference proteome</keyword>
<feature type="binding site" evidence="1">
    <location>
        <position position="252"/>
    </location>
    <ligand>
        <name>Mg(2+)</name>
        <dbReference type="ChEBI" id="CHEBI:18420"/>
        <label>1</label>
    </ligand>
</feature>
<evidence type="ECO:0000313" key="2">
    <source>
        <dbReference type="EMBL" id="RCV86511.1"/>
    </source>
</evidence>
<dbReference type="RefSeq" id="WP_114488300.1">
    <property type="nucleotide sequence ID" value="NZ_CBCSHM010000019.1"/>
</dbReference>
<keyword evidence="2" id="KW-0378">Hydrolase</keyword>
<accession>A0A368TPI6</accession>
<feature type="binding site" evidence="1">
    <location>
        <position position="53"/>
    </location>
    <ligand>
        <name>Mg(2+)</name>
        <dbReference type="ChEBI" id="CHEBI:18420"/>
        <label>1</label>
    </ligand>
</feature>
<keyword evidence="1" id="KW-0460">Magnesium</keyword>
<feature type="binding site" evidence="1">
    <location>
        <position position="254"/>
    </location>
    <ligand>
        <name>Mg(2+)</name>
        <dbReference type="ChEBI" id="CHEBI:18420"/>
        <label>1</label>
    </ligand>
</feature>
<keyword evidence="1" id="KW-0479">Metal-binding</keyword>
<dbReference type="Pfam" id="PF03747">
    <property type="entry name" value="ADP_ribosyl_GH"/>
    <property type="match status" value="1"/>
</dbReference>
<name>A0A368TPI6_9GAMM</name>
<dbReference type="AlphaFoldDB" id="A0A368TPI6"/>
<dbReference type="InterPro" id="IPR050792">
    <property type="entry name" value="ADP-ribosylglycohydrolase"/>
</dbReference>
<dbReference type="Proteomes" id="UP000253204">
    <property type="component" value="Unassembled WGS sequence"/>
</dbReference>
<dbReference type="InterPro" id="IPR036705">
    <property type="entry name" value="Ribosyl_crysJ1_sf"/>
</dbReference>
<evidence type="ECO:0000256" key="1">
    <source>
        <dbReference type="PIRSR" id="PIRSR605502-1"/>
    </source>
</evidence>
<comment type="cofactor">
    <cofactor evidence="1">
        <name>Mg(2+)</name>
        <dbReference type="ChEBI" id="CHEBI:18420"/>
    </cofactor>
    <text evidence="1">Binds 2 magnesium ions per subunit.</text>
</comment>
<feature type="binding site" evidence="1">
    <location>
        <position position="52"/>
    </location>
    <ligand>
        <name>Mg(2+)</name>
        <dbReference type="ChEBI" id="CHEBI:18420"/>
        <label>1</label>
    </ligand>
</feature>
<reference evidence="2 3" key="1">
    <citation type="submission" date="2018-07" db="EMBL/GenBank/DDBJ databases">
        <title>Halomonas rutogse sp. nov., isolated from Lake TangqianCo on Tibetan Plateau.</title>
        <authorList>
            <person name="Lu H."/>
            <person name="Xing P."/>
            <person name="Wu Q."/>
        </authorList>
    </citation>
    <scope>NUCLEOTIDE SEQUENCE [LARGE SCALE GENOMIC DNA]</scope>
    <source>
        <strain evidence="2 3">TQ8S</strain>
    </source>
</reference>
<dbReference type="OrthoDB" id="9798107at2"/>
<organism evidence="2 3">
    <name type="scientific">Vreelandella rituensis</name>
    <dbReference type="NCBI Taxonomy" id="2282306"/>
    <lineage>
        <taxon>Bacteria</taxon>
        <taxon>Pseudomonadati</taxon>
        <taxon>Pseudomonadota</taxon>
        <taxon>Gammaproteobacteria</taxon>
        <taxon>Oceanospirillales</taxon>
        <taxon>Halomonadaceae</taxon>
        <taxon>Vreelandella</taxon>
    </lineage>
</organism>
<dbReference type="PANTHER" id="PTHR16222:SF12">
    <property type="entry name" value="ADP-RIBOSYLGLYCOHYDROLASE-RELATED"/>
    <property type="match status" value="1"/>
</dbReference>
<sequence length="299" mass="31874">MTDTERALGGMLALACGDALANGVEFQPRNSYPPITTMDDAPRYLPVGQWSDDTGLALCLGESLIACQGFNAHDQMQRYAAFLFAGVGWPCESPLIAGNTITKALSDFAASDDPFSGPTHPLTAGNGGLMRLLPVVLASYGDKARLRQWSREATRTTHGALDCLEASELLALTLAQLLQGVEREQALQAGKAETWKSARVQALAQGEFQGKSRDAIKAKGYVVDTLEAALWCFSRHDDLESALLAAANLGDDCDTVAAITGQLAGCCYGQAAIPQAWKAGLVERRRIENLALDLLTLTS</sequence>
<comment type="caution">
    <text evidence="2">The sequence shown here is derived from an EMBL/GenBank/DDBJ whole genome shotgun (WGS) entry which is preliminary data.</text>
</comment>
<dbReference type="SUPFAM" id="SSF101478">
    <property type="entry name" value="ADP-ribosylglycohydrolase"/>
    <property type="match status" value="1"/>
</dbReference>
<dbReference type="GO" id="GO:0016787">
    <property type="term" value="F:hydrolase activity"/>
    <property type="evidence" value="ECO:0007669"/>
    <property type="project" value="UniProtKB-KW"/>
</dbReference>
<proteinExistence type="predicted"/>
<dbReference type="GO" id="GO:0046872">
    <property type="term" value="F:metal ion binding"/>
    <property type="evidence" value="ECO:0007669"/>
    <property type="project" value="UniProtKB-KW"/>
</dbReference>
<gene>
    <name evidence="2" type="ORF">DU506_18245</name>
</gene>
<dbReference type="PANTHER" id="PTHR16222">
    <property type="entry name" value="ADP-RIBOSYLGLYCOHYDROLASE"/>
    <property type="match status" value="1"/>
</dbReference>
<dbReference type="InterPro" id="IPR005502">
    <property type="entry name" value="Ribosyl_crysJ1"/>
</dbReference>
<protein>
    <submittedName>
        <fullName evidence="2">ADP-ribosylglycohydrolase family protein</fullName>
    </submittedName>
</protein>
<dbReference type="EMBL" id="QPIJ01000064">
    <property type="protein sequence ID" value="RCV86511.1"/>
    <property type="molecule type" value="Genomic_DNA"/>
</dbReference>
<evidence type="ECO:0000313" key="3">
    <source>
        <dbReference type="Proteomes" id="UP000253204"/>
    </source>
</evidence>
<dbReference type="Gene3D" id="1.10.4080.10">
    <property type="entry name" value="ADP-ribosylation/Crystallin J1"/>
    <property type="match status" value="1"/>
</dbReference>
<feature type="binding site" evidence="1">
    <location>
        <position position="255"/>
    </location>
    <ligand>
        <name>Mg(2+)</name>
        <dbReference type="ChEBI" id="CHEBI:18420"/>
        <label>1</label>
    </ligand>
</feature>